<reference evidence="7" key="1">
    <citation type="journal article" date="2020" name="New Phytol.">
        <title>Comparative genomics reveals dynamic genome evolution in host specialist ectomycorrhizal fungi.</title>
        <authorList>
            <person name="Lofgren L.A."/>
            <person name="Nguyen N.H."/>
            <person name="Vilgalys R."/>
            <person name="Ruytinx J."/>
            <person name="Liao H.L."/>
            <person name="Branco S."/>
            <person name="Kuo A."/>
            <person name="LaButti K."/>
            <person name="Lipzen A."/>
            <person name="Andreopoulos W."/>
            <person name="Pangilinan J."/>
            <person name="Riley R."/>
            <person name="Hundley H."/>
            <person name="Na H."/>
            <person name="Barry K."/>
            <person name="Grigoriev I.V."/>
            <person name="Stajich J.E."/>
            <person name="Kennedy P.G."/>
        </authorList>
    </citation>
    <scope>NUCLEOTIDE SEQUENCE</scope>
    <source>
        <strain evidence="7">DOB743</strain>
    </source>
</reference>
<evidence type="ECO:0000313" key="8">
    <source>
        <dbReference type="Proteomes" id="UP000714275"/>
    </source>
</evidence>
<dbReference type="Gene3D" id="3.60.130.30">
    <property type="match status" value="1"/>
</dbReference>
<keyword evidence="3" id="KW-0223">Dioxygenase</keyword>
<organism evidence="7 8">
    <name type="scientific">Suillus placidus</name>
    <dbReference type="NCBI Taxonomy" id="48579"/>
    <lineage>
        <taxon>Eukaryota</taxon>
        <taxon>Fungi</taxon>
        <taxon>Dikarya</taxon>
        <taxon>Basidiomycota</taxon>
        <taxon>Agaricomycotina</taxon>
        <taxon>Agaricomycetes</taxon>
        <taxon>Agaricomycetidae</taxon>
        <taxon>Boletales</taxon>
        <taxon>Suillineae</taxon>
        <taxon>Suillaceae</taxon>
        <taxon>Suillus</taxon>
    </lineage>
</organism>
<evidence type="ECO:0000256" key="4">
    <source>
        <dbReference type="ARBA" id="ARBA00023002"/>
    </source>
</evidence>
<evidence type="ECO:0000256" key="3">
    <source>
        <dbReference type="ARBA" id="ARBA00022964"/>
    </source>
</evidence>
<sequence length="179" mass="19451">MTVTEQFWSAITSVISPDQYLASVKSASTLKDIVHTPNPVVWPSMFSGIKVIVNREMPHHRDPGASPSVYDLLVSLGQDHQAILDLPDLGAQLGYPPGTMVYISGKVLEHGIPGWGDGERIMIAHFVKDKVHDKQGIPRPSFPMEQDFLIRVGAGRGLKSVCMKVRKNGGVGGSRPGDK</sequence>
<dbReference type="GO" id="GO:0051213">
    <property type="term" value="F:dioxygenase activity"/>
    <property type="evidence" value="ECO:0007669"/>
    <property type="project" value="UniProtKB-KW"/>
</dbReference>
<evidence type="ECO:0000256" key="2">
    <source>
        <dbReference type="ARBA" id="ARBA00022723"/>
    </source>
</evidence>
<dbReference type="OrthoDB" id="3200752at2759"/>
<dbReference type="AlphaFoldDB" id="A0A9P7D4C1"/>
<protein>
    <recommendedName>
        <fullName evidence="6">2OGFeDO JBP1/TET oxygenase domain-containing protein</fullName>
    </recommendedName>
</protein>
<evidence type="ECO:0000313" key="7">
    <source>
        <dbReference type="EMBL" id="KAG1778006.1"/>
    </source>
</evidence>
<feature type="domain" description="2OGFeDO JBP1/TET oxygenase" evidence="6">
    <location>
        <begin position="8"/>
        <end position="128"/>
    </location>
</feature>
<evidence type="ECO:0000256" key="1">
    <source>
        <dbReference type="ARBA" id="ARBA00001954"/>
    </source>
</evidence>
<evidence type="ECO:0000256" key="5">
    <source>
        <dbReference type="ARBA" id="ARBA00023004"/>
    </source>
</evidence>
<accession>A0A9P7D4C1</accession>
<keyword evidence="4" id="KW-0560">Oxidoreductase</keyword>
<name>A0A9P7D4C1_9AGAM</name>
<keyword evidence="8" id="KW-1185">Reference proteome</keyword>
<dbReference type="Pfam" id="PF12851">
    <property type="entry name" value="Tet_JBP"/>
    <property type="match status" value="1"/>
</dbReference>
<dbReference type="EMBL" id="JABBWD010000018">
    <property type="protein sequence ID" value="KAG1778006.1"/>
    <property type="molecule type" value="Genomic_DNA"/>
</dbReference>
<evidence type="ECO:0000259" key="6">
    <source>
        <dbReference type="Pfam" id="PF12851"/>
    </source>
</evidence>
<gene>
    <name evidence="7" type="ORF">EV702DRAFT_1221796</name>
</gene>
<dbReference type="GO" id="GO:0046872">
    <property type="term" value="F:metal ion binding"/>
    <property type="evidence" value="ECO:0007669"/>
    <property type="project" value="UniProtKB-KW"/>
</dbReference>
<dbReference type="InterPro" id="IPR024779">
    <property type="entry name" value="2OGFeDO_JBP1/TET_oxygenase_dom"/>
</dbReference>
<dbReference type="Proteomes" id="UP000714275">
    <property type="component" value="Unassembled WGS sequence"/>
</dbReference>
<comment type="cofactor">
    <cofactor evidence="1">
        <name>Fe(2+)</name>
        <dbReference type="ChEBI" id="CHEBI:29033"/>
    </cofactor>
</comment>
<keyword evidence="5" id="KW-0408">Iron</keyword>
<comment type="caution">
    <text evidence="7">The sequence shown here is derived from an EMBL/GenBank/DDBJ whole genome shotgun (WGS) entry which is preliminary data.</text>
</comment>
<keyword evidence="2" id="KW-0479">Metal-binding</keyword>
<proteinExistence type="predicted"/>